<feature type="compositionally biased region" description="Polar residues" evidence="1">
    <location>
        <begin position="168"/>
        <end position="177"/>
    </location>
</feature>
<name>A0A813DJT8_POLGL</name>
<evidence type="ECO:0000313" key="3">
    <source>
        <dbReference type="Proteomes" id="UP000654075"/>
    </source>
</evidence>
<dbReference type="Proteomes" id="UP000654075">
    <property type="component" value="Unassembled WGS sequence"/>
</dbReference>
<feature type="region of interest" description="Disordered" evidence="1">
    <location>
        <begin position="149"/>
        <end position="200"/>
    </location>
</feature>
<feature type="compositionally biased region" description="Low complexity" evidence="1">
    <location>
        <begin position="482"/>
        <end position="493"/>
    </location>
</feature>
<dbReference type="InterPro" id="IPR016163">
    <property type="entry name" value="Ald_DH_C"/>
</dbReference>
<proteinExistence type="predicted"/>
<dbReference type="Gene3D" id="3.40.309.10">
    <property type="entry name" value="Aldehyde Dehydrogenase, Chain A, domain 2"/>
    <property type="match status" value="1"/>
</dbReference>
<accession>A0A813DJT8</accession>
<gene>
    <name evidence="2" type="ORF">PGLA1383_LOCUS5205</name>
</gene>
<dbReference type="SUPFAM" id="SSF53720">
    <property type="entry name" value="ALDH-like"/>
    <property type="match status" value="1"/>
</dbReference>
<sequence>MHVSQQDCRSTLGRLLRTRREQNLTVPKPEVIADILDKYLQEKVLGKSSHHVALLTAWGPKALGDSQGEFSEVAALLSLSLKAVPLPPCLSGCIGGLGLTEQRVSARLVCELVEAASANRVWDQPKASEAESYLRAKFAKAKAKAKVKAGVKGGSTAARPLGDATYRTGASATTSGKCSRASAENGGLGGAPHQPGQDDLDDAERELLGLSRSTPVVRSSPPDGSAAQPSDTEGVESTNFGGSSERGEPSSGRVPLQLQAGPAMRLAAIGTEQTSRRTCSEGHSVARYAVGRSAAICDRCDFLQKPGEIVFGCRTCDSELCVSCALETATSPEDAKDDLEVIAQVAKALGRGGSGGTRFVGTPSGAVLDMAPAHDAKESAAGMREETASKRSHFPDPLVGQASPGPGRFPRPKQANEVDESQWKHRLEPGNLLGDQACHENASLVRSPSANGGRDLLGQMLAEQERIIQQRRLDRREDREASSAWSSSRATAEPSMRAGAAHPSAGSTASAKTVEPEEDSHNLMDENAARHRPAWALEATSSSSSGKDVVHHQDKLTMVSEPMERTFDLTLTLTGDFVDELARGYRQPWFQELVRKCAEDCGHERMVFLERLQDIAHQVQLPILENWGFEGDEQGLYDMTSILLEHSAPHGDDADGAPTWLTEKIRQCLTLLYGSPEELRTQVSPLAASPSELLSVYSVQLIVNLVSLRVLASFRLENKRKRMSWHKNRVPSESWRAIAALHHAPTRPRNEPRRISVCITGVSARVRAYKQGADELPATVASKSDFQFEVNRLGEGRDCLVMPPSNFALLGLKDAFHMLLKGFRILLVVQPRFFPHFKEVQRDLIECGLPEGLLEVIPGITPEADPAVLHEALRQVDRLQFTGSSAMFRTLVLKAYELGNLRMEHAGEVSGLNKVRLDGVSVSHPAVATGTAWAAMANNGELCTSASLVEFDPTTGDTAKTVKQALEAHASFRLGRDPTDEGLQVLLRDGKSEGLEVKTEEPADGFREWWEKTILASPRDGSVKLRTNQSLGHCVYAPSIARAVAVGTAEDASNVYCVGVLQDSSKACARAGTTGAKLPESVFGGMKTYTYAVAGDHDGVGSVQTLFDNVKRRGANWRDQEEPYAEYELTETAEMLLDFLGPRDQKSFSQQISNVLEVYSAFMPEVTKPYEGSNLVGADGKSQLLTLAALRPVRVLAHQMPCCMWHVEGVEPLEGRQCAQILLHCDFDTTRAHSAQYDYNVSACLGVQRTGPTHLCLCNLYISAQRDKKPVEPDSHVWLSKFPPLRIAIKDDDPFWVFQGLNGGGIFGIRVEAIILWPYAASTGESGHPAKGCAERPSCHKMDAFSCTRMPGILSPRRVMKGGAVARAMSQTRYLVLGKLASWSTAETDLHLLGAQQVGKLQVTDPLKSFLRVVEKRLGWRLHWHADVDVLASELRTSEYPPYFFGVKDRHMLPIEVLNAVVEQGGYFYEGLPSDALSLFRWMTTTQAHS</sequence>
<feature type="compositionally biased region" description="Low complexity" evidence="1">
    <location>
        <begin position="212"/>
        <end position="222"/>
    </location>
</feature>
<evidence type="ECO:0000313" key="2">
    <source>
        <dbReference type="EMBL" id="CAE8586330.1"/>
    </source>
</evidence>
<dbReference type="OrthoDB" id="5322683at2759"/>
<keyword evidence="3" id="KW-1185">Reference proteome</keyword>
<feature type="compositionally biased region" description="Basic and acidic residues" evidence="1">
    <location>
        <begin position="471"/>
        <end position="481"/>
    </location>
</feature>
<organism evidence="2 3">
    <name type="scientific">Polarella glacialis</name>
    <name type="common">Dinoflagellate</name>
    <dbReference type="NCBI Taxonomy" id="89957"/>
    <lineage>
        <taxon>Eukaryota</taxon>
        <taxon>Sar</taxon>
        <taxon>Alveolata</taxon>
        <taxon>Dinophyceae</taxon>
        <taxon>Suessiales</taxon>
        <taxon>Suessiaceae</taxon>
        <taxon>Polarella</taxon>
    </lineage>
</organism>
<feature type="region of interest" description="Disordered" evidence="1">
    <location>
        <begin position="212"/>
        <end position="255"/>
    </location>
</feature>
<feature type="region of interest" description="Disordered" evidence="1">
    <location>
        <begin position="471"/>
        <end position="521"/>
    </location>
</feature>
<dbReference type="InterPro" id="IPR016161">
    <property type="entry name" value="Ald_DH/histidinol_DH"/>
</dbReference>
<feature type="region of interest" description="Disordered" evidence="1">
    <location>
        <begin position="379"/>
        <end position="421"/>
    </location>
</feature>
<comment type="caution">
    <text evidence="2">The sequence shown here is derived from an EMBL/GenBank/DDBJ whole genome shotgun (WGS) entry which is preliminary data.</text>
</comment>
<feature type="compositionally biased region" description="Polar residues" evidence="1">
    <location>
        <begin position="227"/>
        <end position="240"/>
    </location>
</feature>
<dbReference type="InterPro" id="IPR016162">
    <property type="entry name" value="Ald_DH_N"/>
</dbReference>
<protein>
    <submittedName>
        <fullName evidence="2">Uncharacterized protein</fullName>
    </submittedName>
</protein>
<feature type="compositionally biased region" description="Basic and acidic residues" evidence="1">
    <location>
        <begin position="379"/>
        <end position="389"/>
    </location>
</feature>
<dbReference type="Gene3D" id="3.40.605.10">
    <property type="entry name" value="Aldehyde Dehydrogenase, Chain A, domain 1"/>
    <property type="match status" value="1"/>
</dbReference>
<dbReference type="GO" id="GO:0016620">
    <property type="term" value="F:oxidoreductase activity, acting on the aldehyde or oxo group of donors, NAD or NADP as acceptor"/>
    <property type="evidence" value="ECO:0007669"/>
    <property type="project" value="InterPro"/>
</dbReference>
<reference evidence="2" key="1">
    <citation type="submission" date="2021-02" db="EMBL/GenBank/DDBJ databases">
        <authorList>
            <person name="Dougan E. K."/>
            <person name="Rhodes N."/>
            <person name="Thang M."/>
            <person name="Chan C."/>
        </authorList>
    </citation>
    <scope>NUCLEOTIDE SEQUENCE</scope>
</reference>
<evidence type="ECO:0000256" key="1">
    <source>
        <dbReference type="SAM" id="MobiDB-lite"/>
    </source>
</evidence>
<dbReference type="EMBL" id="CAJNNV010002013">
    <property type="protein sequence ID" value="CAE8586330.1"/>
    <property type="molecule type" value="Genomic_DNA"/>
</dbReference>